<dbReference type="GO" id="GO:0004252">
    <property type="term" value="F:serine-type endopeptidase activity"/>
    <property type="evidence" value="ECO:0007669"/>
    <property type="project" value="InterPro"/>
</dbReference>
<dbReference type="PANTHER" id="PTHR47040">
    <property type="entry name" value="OSJNBA0068L06.9 PROTEIN"/>
    <property type="match status" value="1"/>
</dbReference>
<dbReference type="InterPro" id="IPR019533">
    <property type="entry name" value="Peptidase_S26"/>
</dbReference>
<evidence type="ECO:0000313" key="1">
    <source>
        <dbReference type="EMBL" id="KAB1223750.1"/>
    </source>
</evidence>
<dbReference type="GO" id="GO:0006465">
    <property type="term" value="P:signal peptide processing"/>
    <property type="evidence" value="ECO:0007669"/>
    <property type="project" value="InterPro"/>
</dbReference>
<reference evidence="1 2" key="1">
    <citation type="journal article" date="2019" name="Plant Biotechnol. J.">
        <title>The red bayberry genome and genetic basis of sex determination.</title>
        <authorList>
            <person name="Jia H.M."/>
            <person name="Jia H.J."/>
            <person name="Cai Q.L."/>
            <person name="Wang Y."/>
            <person name="Zhao H.B."/>
            <person name="Yang W.F."/>
            <person name="Wang G.Y."/>
            <person name="Li Y.H."/>
            <person name="Zhan D.L."/>
            <person name="Shen Y.T."/>
            <person name="Niu Q.F."/>
            <person name="Chang L."/>
            <person name="Qiu J."/>
            <person name="Zhao L."/>
            <person name="Xie H.B."/>
            <person name="Fu W.Y."/>
            <person name="Jin J."/>
            <person name="Li X.W."/>
            <person name="Jiao Y."/>
            <person name="Zhou C.C."/>
            <person name="Tu T."/>
            <person name="Chai C.Y."/>
            <person name="Gao J.L."/>
            <person name="Fan L.J."/>
            <person name="van de Weg E."/>
            <person name="Wang J.Y."/>
            <person name="Gao Z.S."/>
        </authorList>
    </citation>
    <scope>NUCLEOTIDE SEQUENCE [LARGE SCALE GENOMIC DNA]</scope>
    <source>
        <tissue evidence="1">Leaves</tissue>
    </source>
</reference>
<dbReference type="CDD" id="cd06530">
    <property type="entry name" value="S26_SPase_I"/>
    <property type="match status" value="1"/>
</dbReference>
<dbReference type="InterPro" id="IPR053307">
    <property type="entry name" value="Mitochondrial_IM_protease"/>
</dbReference>
<dbReference type="Gene3D" id="2.10.109.10">
    <property type="entry name" value="Umud Fragment, subunit A"/>
    <property type="match status" value="1"/>
</dbReference>
<gene>
    <name evidence="1" type="ORF">CJ030_MR2G016665</name>
</gene>
<evidence type="ECO:0008006" key="3">
    <source>
        <dbReference type="Google" id="ProtNLM"/>
    </source>
</evidence>
<dbReference type="PANTHER" id="PTHR47040:SF1">
    <property type="entry name" value="MITOCHONDRIAL ATP-INDEPENDENT INNER MEMBRANE PROTEASE SUBUNIT 2"/>
    <property type="match status" value="1"/>
</dbReference>
<dbReference type="OrthoDB" id="308440at2759"/>
<dbReference type="InterPro" id="IPR036286">
    <property type="entry name" value="LexA/Signal_pep-like_sf"/>
</dbReference>
<dbReference type="SUPFAM" id="SSF51306">
    <property type="entry name" value="LexA/Signal peptidase"/>
    <property type="match status" value="1"/>
</dbReference>
<proteinExistence type="predicted"/>
<accession>A0A6A1WLL8</accession>
<dbReference type="EMBL" id="RXIC02000020">
    <property type="protein sequence ID" value="KAB1223750.1"/>
    <property type="molecule type" value="Genomic_DNA"/>
</dbReference>
<dbReference type="Proteomes" id="UP000516437">
    <property type="component" value="Chromosome 2"/>
</dbReference>
<keyword evidence="2" id="KW-1185">Reference proteome</keyword>
<evidence type="ECO:0000313" key="2">
    <source>
        <dbReference type="Proteomes" id="UP000516437"/>
    </source>
</evidence>
<comment type="caution">
    <text evidence="1">The sequence shown here is derived from an EMBL/GenBank/DDBJ whole genome shotgun (WGS) entry which is preliminary data.</text>
</comment>
<sequence length="174" mass="19940">MTDVMESSFKNLFRERMTCLHWDEGEEMAPTIGTQRGTLLVRKLPLADPRCRVFVGDVMLLKDPQNTDNYLVRRVAAVEGYEMVSKDEKDEPFILEKGQCWVLADNENLKAKEANDSRTFGPVPITDFVGRVIYCFRTAVDHGRVQNSHRSMKKDFAVLEVELDVDDMAKNHKA</sequence>
<protein>
    <recommendedName>
        <fullName evidence="3">Mitochondrial inner membrane protease subunit 1</fullName>
    </recommendedName>
</protein>
<organism evidence="1 2">
    <name type="scientific">Morella rubra</name>
    <name type="common">Chinese bayberry</name>
    <dbReference type="NCBI Taxonomy" id="262757"/>
    <lineage>
        <taxon>Eukaryota</taxon>
        <taxon>Viridiplantae</taxon>
        <taxon>Streptophyta</taxon>
        <taxon>Embryophyta</taxon>
        <taxon>Tracheophyta</taxon>
        <taxon>Spermatophyta</taxon>
        <taxon>Magnoliopsida</taxon>
        <taxon>eudicotyledons</taxon>
        <taxon>Gunneridae</taxon>
        <taxon>Pentapetalae</taxon>
        <taxon>rosids</taxon>
        <taxon>fabids</taxon>
        <taxon>Fagales</taxon>
        <taxon>Myricaceae</taxon>
        <taxon>Morella</taxon>
    </lineage>
</organism>
<name>A0A6A1WLL8_9ROSI</name>
<dbReference type="AlphaFoldDB" id="A0A6A1WLL8"/>